<dbReference type="EMBL" id="JACJHX010000003">
    <property type="protein sequence ID" value="MBA9026190.1"/>
    <property type="molecule type" value="Genomic_DNA"/>
</dbReference>
<evidence type="ECO:0000313" key="1">
    <source>
        <dbReference type="EMBL" id="MBA9026190.1"/>
    </source>
</evidence>
<evidence type="ECO:0000313" key="2">
    <source>
        <dbReference type="Proteomes" id="UP000626697"/>
    </source>
</evidence>
<gene>
    <name evidence="1" type="ORF">HNP81_001475</name>
</gene>
<dbReference type="PANTHER" id="PTHR40053">
    <property type="entry name" value="SPORULATION-CONTROL PROTEIN SPO0M"/>
    <property type="match status" value="1"/>
</dbReference>
<dbReference type="Proteomes" id="UP000626697">
    <property type="component" value="Unassembled WGS sequence"/>
</dbReference>
<dbReference type="InterPro" id="IPR009776">
    <property type="entry name" value="Spore_0_M"/>
</dbReference>
<reference evidence="1 2" key="1">
    <citation type="submission" date="2020-08" db="EMBL/GenBank/DDBJ databases">
        <title>Genomic Encyclopedia of Type Strains, Phase IV (KMG-IV): sequencing the most valuable type-strain genomes for metagenomic binning, comparative biology and taxonomic classification.</title>
        <authorList>
            <person name="Goeker M."/>
        </authorList>
    </citation>
    <scope>NUCLEOTIDE SEQUENCE [LARGE SCALE GENOMIC DNA]</scope>
    <source>
        <strain evidence="1 2">DSM 105481</strain>
    </source>
</reference>
<accession>A0ABR6CNP1</accession>
<protein>
    <submittedName>
        <fullName evidence="1">Sporulation-control protein</fullName>
    </submittedName>
</protein>
<dbReference type="PANTHER" id="PTHR40053:SF1">
    <property type="entry name" value="SPORULATION-CONTROL PROTEIN SPO0M"/>
    <property type="match status" value="1"/>
</dbReference>
<sequence>MILRKSMSLLGIGSAQIDLILPKEKYHYGESIHGNFCIKGGTIKQQIKRIECDLVRFDHVIGAETVIDTIMILSSRDIHPEEVNEIPFYFQLPAIPSPQGMAYQFKTRLTFDKGMASKDSDRIQII</sequence>
<comment type="caution">
    <text evidence="1">The sequence shown here is derived from an EMBL/GenBank/DDBJ whole genome shotgun (WGS) entry which is preliminary data.</text>
</comment>
<proteinExistence type="predicted"/>
<dbReference type="RefSeq" id="WP_246399266.1">
    <property type="nucleotide sequence ID" value="NZ_JACJHX010000003.1"/>
</dbReference>
<keyword evidence="2" id="KW-1185">Reference proteome</keyword>
<dbReference type="Pfam" id="PF07070">
    <property type="entry name" value="Spo0M"/>
    <property type="match status" value="1"/>
</dbReference>
<organism evidence="1 2">
    <name type="scientific">Peribacillus huizhouensis</name>
    <dbReference type="NCBI Taxonomy" id="1501239"/>
    <lineage>
        <taxon>Bacteria</taxon>
        <taxon>Bacillati</taxon>
        <taxon>Bacillota</taxon>
        <taxon>Bacilli</taxon>
        <taxon>Bacillales</taxon>
        <taxon>Bacillaceae</taxon>
        <taxon>Peribacillus</taxon>
    </lineage>
</organism>
<name>A0ABR6CNP1_9BACI</name>